<evidence type="ECO:0000313" key="4">
    <source>
        <dbReference type="Proteomes" id="UP000219338"/>
    </source>
</evidence>
<feature type="transmembrane region" description="Helical" evidence="1">
    <location>
        <begin position="126"/>
        <end position="148"/>
    </location>
</feature>
<keyword evidence="2" id="KW-0732">Signal</keyword>
<keyword evidence="4" id="KW-1185">Reference proteome</keyword>
<protein>
    <submittedName>
        <fullName evidence="3">Uncharacterized protein</fullName>
    </submittedName>
</protein>
<dbReference type="AlphaFoldDB" id="A0A284QJX8"/>
<feature type="transmembrane region" description="Helical" evidence="1">
    <location>
        <begin position="168"/>
        <end position="190"/>
    </location>
</feature>
<feature type="transmembrane region" description="Helical" evidence="1">
    <location>
        <begin position="53"/>
        <end position="76"/>
    </location>
</feature>
<evidence type="ECO:0000313" key="3">
    <source>
        <dbReference type="EMBL" id="SJK96763.1"/>
    </source>
</evidence>
<feature type="transmembrane region" description="Helical" evidence="1">
    <location>
        <begin position="233"/>
        <end position="252"/>
    </location>
</feature>
<evidence type="ECO:0000256" key="1">
    <source>
        <dbReference type="SAM" id="Phobius"/>
    </source>
</evidence>
<proteinExistence type="predicted"/>
<gene>
    <name evidence="3" type="ORF">ARMOST_00009</name>
</gene>
<keyword evidence="1" id="KW-0812">Transmembrane</keyword>
<accession>A0A284QJX8</accession>
<feature type="chain" id="PRO_5013035337" evidence="2">
    <location>
        <begin position="25"/>
        <end position="292"/>
    </location>
</feature>
<sequence>MLKATFVELLLYGALLLIRNGVSAYESNHLSYTRCFGDRYTLEMVRDKGRSRLIRCGLVIVMYLIATSPLAVRTIFVQGSDDETQETPYIYLPGWILLSSTSFIANVLITNCIAMWLCWLLYGRRWMFSVIPGLCIIVGTIFAGVGLYKMIATPALGNACAAQIDWMLPYFSMSLAITLLCTAVIVYCIIMGPRIGRRTRRLWIRVIVESLLLLAVAPTFFLVLYITSETRRGCPLLVVTMIMSLAPILAVAQVPSDTVTPILWPRHFELHRLGTEGNAGSTSGENREDSPV</sequence>
<keyword evidence="1" id="KW-1133">Transmembrane helix</keyword>
<dbReference type="Proteomes" id="UP000219338">
    <property type="component" value="Unassembled WGS sequence"/>
</dbReference>
<evidence type="ECO:0000256" key="2">
    <source>
        <dbReference type="SAM" id="SignalP"/>
    </source>
</evidence>
<name>A0A284QJX8_ARMOS</name>
<feature type="transmembrane region" description="Helical" evidence="1">
    <location>
        <begin position="202"/>
        <end position="227"/>
    </location>
</feature>
<feature type="transmembrane region" description="Helical" evidence="1">
    <location>
        <begin position="96"/>
        <end position="119"/>
    </location>
</feature>
<dbReference type="OMA" id="PILWPRH"/>
<keyword evidence="1" id="KW-0472">Membrane</keyword>
<dbReference type="OrthoDB" id="2936465at2759"/>
<reference evidence="4" key="1">
    <citation type="journal article" date="2017" name="Nat. Ecol. Evol.">
        <title>Genome expansion and lineage-specific genetic innovations in the forest pathogenic fungi Armillaria.</title>
        <authorList>
            <person name="Sipos G."/>
            <person name="Prasanna A.N."/>
            <person name="Walter M.C."/>
            <person name="O'Connor E."/>
            <person name="Balint B."/>
            <person name="Krizsan K."/>
            <person name="Kiss B."/>
            <person name="Hess J."/>
            <person name="Varga T."/>
            <person name="Slot J."/>
            <person name="Riley R."/>
            <person name="Boka B."/>
            <person name="Rigling D."/>
            <person name="Barry K."/>
            <person name="Lee J."/>
            <person name="Mihaltcheva S."/>
            <person name="LaButti K."/>
            <person name="Lipzen A."/>
            <person name="Waldron R."/>
            <person name="Moloney N.M."/>
            <person name="Sperisen C."/>
            <person name="Kredics L."/>
            <person name="Vagvoelgyi C."/>
            <person name="Patrignani A."/>
            <person name="Fitzpatrick D."/>
            <person name="Nagy I."/>
            <person name="Doyle S."/>
            <person name="Anderson J.B."/>
            <person name="Grigoriev I.V."/>
            <person name="Gueldener U."/>
            <person name="Muensterkoetter M."/>
            <person name="Nagy L.G."/>
        </authorList>
    </citation>
    <scope>NUCLEOTIDE SEQUENCE [LARGE SCALE GENOMIC DNA]</scope>
    <source>
        <strain evidence="4">C18/9</strain>
    </source>
</reference>
<feature type="signal peptide" evidence="2">
    <location>
        <begin position="1"/>
        <end position="24"/>
    </location>
</feature>
<dbReference type="EMBL" id="FUEG01000001">
    <property type="protein sequence ID" value="SJK96763.1"/>
    <property type="molecule type" value="Genomic_DNA"/>
</dbReference>
<organism evidence="3 4">
    <name type="scientific">Armillaria ostoyae</name>
    <name type="common">Armillaria root rot fungus</name>
    <dbReference type="NCBI Taxonomy" id="47428"/>
    <lineage>
        <taxon>Eukaryota</taxon>
        <taxon>Fungi</taxon>
        <taxon>Dikarya</taxon>
        <taxon>Basidiomycota</taxon>
        <taxon>Agaricomycotina</taxon>
        <taxon>Agaricomycetes</taxon>
        <taxon>Agaricomycetidae</taxon>
        <taxon>Agaricales</taxon>
        <taxon>Marasmiineae</taxon>
        <taxon>Physalacriaceae</taxon>
        <taxon>Armillaria</taxon>
    </lineage>
</organism>